<dbReference type="Gene3D" id="3.40.50.1820">
    <property type="entry name" value="alpha/beta hydrolase"/>
    <property type="match status" value="1"/>
</dbReference>
<dbReference type="EMBL" id="NQVN01000001">
    <property type="protein sequence ID" value="PIP00554.1"/>
    <property type="molecule type" value="Genomic_DNA"/>
</dbReference>
<feature type="chain" id="PRO_5013856590" description="Esterase" evidence="1">
    <location>
        <begin position="20"/>
        <end position="370"/>
    </location>
</feature>
<dbReference type="SUPFAM" id="SSF53474">
    <property type="entry name" value="alpha/beta-Hydrolases"/>
    <property type="match status" value="1"/>
</dbReference>
<dbReference type="InterPro" id="IPR014586">
    <property type="entry name" value="UCP033909"/>
</dbReference>
<sequence>MPGFSLSAVVLAMALTACAARPGPETLDPIPSSLKDAKSITILAATDRAPAQVTPPVYGVDRGILSYEAITMLEKAPNGGPYPSVHSPDTDPSGDFVATERRALDETAFARHVASMQKKGGETIVIFVHGYNYSYQEAVFRLAQLSAEAGQTIIPVLFSWPSQASVAGYVADRDSTTFARDDLARLLVMLGRSRPGGRIAVVGHSMGAWLVMEALRQLRLEGENEVIAHLQVGLAAPDIDIDVFRKQAAAVGRLSSPLTVLVSADDRALAISSRLAGGRPRLGSMSVDDPRILDIVRSDGMRFIDITTMPASDGFNHDRFIAFAARYSDAARDGGLPDGIRQAGVYLLDTTGRVLSAPFTGAARIVAGSQ</sequence>
<dbReference type="PANTHER" id="PTHR36513">
    <property type="entry name" value="ABC TRANSMEMBRANE TYPE-1 DOMAIN-CONTAINING PROTEIN"/>
    <property type="match status" value="1"/>
</dbReference>
<keyword evidence="3" id="KW-1185">Reference proteome</keyword>
<proteinExistence type="predicted"/>
<dbReference type="PANTHER" id="PTHR36513:SF1">
    <property type="entry name" value="TRANSMEMBRANE PROTEIN"/>
    <property type="match status" value="1"/>
</dbReference>
<comment type="caution">
    <text evidence="2">The sequence shown here is derived from an EMBL/GenBank/DDBJ whole genome shotgun (WGS) entry which is preliminary data.</text>
</comment>
<dbReference type="Proteomes" id="UP000231070">
    <property type="component" value="Unassembled WGS sequence"/>
</dbReference>
<protein>
    <recommendedName>
        <fullName evidence="4">Esterase</fullName>
    </recommendedName>
</protein>
<evidence type="ECO:0000313" key="3">
    <source>
        <dbReference type="Proteomes" id="UP000231070"/>
    </source>
</evidence>
<accession>A0A2G9X0W3</accession>
<dbReference type="InterPro" id="IPR010297">
    <property type="entry name" value="DUF900_hydrolase"/>
</dbReference>
<evidence type="ECO:0000256" key="1">
    <source>
        <dbReference type="SAM" id="SignalP"/>
    </source>
</evidence>
<keyword evidence="1" id="KW-0732">Signal</keyword>
<dbReference type="AlphaFoldDB" id="A0A2G9X0W3"/>
<dbReference type="Pfam" id="PF05990">
    <property type="entry name" value="DUF900"/>
    <property type="match status" value="1"/>
</dbReference>
<name>A0A2G9X0W3_9HYPH</name>
<gene>
    <name evidence="2" type="ORF">CJ014_00145</name>
</gene>
<dbReference type="PIRSF" id="PIRSF033909">
    <property type="entry name" value="UCP033909"/>
    <property type="match status" value="1"/>
</dbReference>
<feature type="signal peptide" evidence="1">
    <location>
        <begin position="1"/>
        <end position="19"/>
    </location>
</feature>
<evidence type="ECO:0008006" key="4">
    <source>
        <dbReference type="Google" id="ProtNLM"/>
    </source>
</evidence>
<reference evidence="2 3" key="1">
    <citation type="submission" date="2017-08" db="EMBL/GenBank/DDBJ databases">
        <title>Pleomorphomonas carboxidotrophicus sp. nov., a new mesophilic hydrogenogenic carboxidotroph.</title>
        <authorList>
            <person name="Esquivel-Elizondo S."/>
            <person name="Krajmalnik-Brown R."/>
            <person name="Maldonado J."/>
        </authorList>
    </citation>
    <scope>NUCLEOTIDE SEQUENCE [LARGE SCALE GENOMIC DNA]</scope>
    <source>
        <strain evidence="2 3">SVCO-16</strain>
    </source>
</reference>
<dbReference type="InterPro" id="IPR029058">
    <property type="entry name" value="AB_hydrolase_fold"/>
</dbReference>
<organism evidence="2 3">
    <name type="scientific">Pleomorphomonas carboxyditropha</name>
    <dbReference type="NCBI Taxonomy" id="2023338"/>
    <lineage>
        <taxon>Bacteria</taxon>
        <taxon>Pseudomonadati</taxon>
        <taxon>Pseudomonadota</taxon>
        <taxon>Alphaproteobacteria</taxon>
        <taxon>Hyphomicrobiales</taxon>
        <taxon>Pleomorphomonadaceae</taxon>
        <taxon>Pleomorphomonas</taxon>
    </lineage>
</organism>
<evidence type="ECO:0000313" key="2">
    <source>
        <dbReference type="EMBL" id="PIP00554.1"/>
    </source>
</evidence>